<feature type="transmembrane region" description="Helical" evidence="7">
    <location>
        <begin position="38"/>
        <end position="57"/>
    </location>
</feature>
<sequence length="334" mass="36910">MAENYSSCVHDIYSNITNVTDAKIEPKFDPVVQKVIDIMLMIFMAFVMMTLGCTIQLEELKRQLRRPIGMGMAMFCQFIMYPAMVFGIVHALKPDKFDAIGMILLSTCPGGAISNLITFWAGGNAALSVSMTAVSTVIGVGMMPLNLWIYTRSWTDQSTVVPYINIVITLFLVIVPVPIGMVILWKFPRSAVLIAKIGSVVGFLVIVSVIALSCYQYPKMFHSSWQVLVAAGLFPALGLCLGFLMSSVFRLTYDVRKAIAIEISTQNVALCLTLIVTTFPKDILFQIIVFPALFGIFSAATLVLFAALCQLVSYIIKINLKRKEKELVDPLHPL</sequence>
<dbReference type="Gene3D" id="1.20.1530.20">
    <property type="match status" value="1"/>
</dbReference>
<feature type="transmembrane region" description="Helical" evidence="7">
    <location>
        <begin position="69"/>
        <end position="93"/>
    </location>
</feature>
<evidence type="ECO:0000256" key="1">
    <source>
        <dbReference type="ARBA" id="ARBA00004141"/>
    </source>
</evidence>
<dbReference type="EMBL" id="JBJQND010000015">
    <property type="protein sequence ID" value="KAL3852235.1"/>
    <property type="molecule type" value="Genomic_DNA"/>
</dbReference>
<evidence type="ECO:0000256" key="4">
    <source>
        <dbReference type="ARBA" id="ARBA00022847"/>
    </source>
</evidence>
<dbReference type="GO" id="GO:0016020">
    <property type="term" value="C:membrane"/>
    <property type="evidence" value="ECO:0007669"/>
    <property type="project" value="UniProtKB-SubCell"/>
</dbReference>
<comment type="subcellular location">
    <subcellularLocation>
        <location evidence="1">Membrane</location>
        <topology evidence="1">Multi-pass membrane protein</topology>
    </subcellularLocation>
</comment>
<dbReference type="Pfam" id="PF01758">
    <property type="entry name" value="SBF"/>
    <property type="match status" value="1"/>
</dbReference>
<evidence type="ECO:0000256" key="7">
    <source>
        <dbReference type="SAM" id="Phobius"/>
    </source>
</evidence>
<dbReference type="GO" id="GO:0015293">
    <property type="term" value="F:symporter activity"/>
    <property type="evidence" value="ECO:0007669"/>
    <property type="project" value="UniProtKB-KW"/>
</dbReference>
<comment type="similarity">
    <text evidence="2">Belongs to the bile acid:sodium symporter (BASS) (TC 2.A.28) family.</text>
</comment>
<dbReference type="InterPro" id="IPR038770">
    <property type="entry name" value="Na+/solute_symporter_sf"/>
</dbReference>
<evidence type="ECO:0000313" key="8">
    <source>
        <dbReference type="EMBL" id="KAL3852235.1"/>
    </source>
</evidence>
<evidence type="ECO:0000256" key="6">
    <source>
        <dbReference type="ARBA" id="ARBA00023136"/>
    </source>
</evidence>
<feature type="transmembrane region" description="Helical" evidence="7">
    <location>
        <begin position="197"/>
        <end position="218"/>
    </location>
</feature>
<dbReference type="AlphaFoldDB" id="A0ABD3UVD7"/>
<feature type="transmembrane region" description="Helical" evidence="7">
    <location>
        <begin position="224"/>
        <end position="246"/>
    </location>
</feature>
<gene>
    <name evidence="8" type="ORF">ACJMK2_015905</name>
</gene>
<accession>A0ABD3UVD7</accession>
<dbReference type="InterPro" id="IPR004710">
    <property type="entry name" value="Bilac:Na_transpt"/>
</dbReference>
<keyword evidence="6 7" id="KW-0472">Membrane</keyword>
<dbReference type="PANTHER" id="PTHR10361:SF28">
    <property type="entry name" value="P3 PROTEIN-RELATED"/>
    <property type="match status" value="1"/>
</dbReference>
<dbReference type="InterPro" id="IPR002657">
    <property type="entry name" value="BilAc:Na_symport/Acr3"/>
</dbReference>
<evidence type="ECO:0000256" key="3">
    <source>
        <dbReference type="ARBA" id="ARBA00022692"/>
    </source>
</evidence>
<reference evidence="8 9" key="1">
    <citation type="submission" date="2024-11" db="EMBL/GenBank/DDBJ databases">
        <title>Chromosome-level genome assembly of the freshwater bivalve Anodonta woodiana.</title>
        <authorList>
            <person name="Chen X."/>
        </authorList>
    </citation>
    <scope>NUCLEOTIDE SEQUENCE [LARGE SCALE GENOMIC DNA]</scope>
    <source>
        <strain evidence="8">MN2024</strain>
        <tissue evidence="8">Gills</tissue>
    </source>
</reference>
<feature type="transmembrane region" description="Helical" evidence="7">
    <location>
        <begin position="133"/>
        <end position="151"/>
    </location>
</feature>
<dbReference type="Proteomes" id="UP001634394">
    <property type="component" value="Unassembled WGS sequence"/>
</dbReference>
<keyword evidence="3 7" id="KW-0812">Transmembrane</keyword>
<keyword evidence="5 7" id="KW-1133">Transmembrane helix</keyword>
<feature type="transmembrane region" description="Helical" evidence="7">
    <location>
        <begin position="163"/>
        <end position="185"/>
    </location>
</feature>
<organism evidence="8 9">
    <name type="scientific">Sinanodonta woodiana</name>
    <name type="common">Chinese pond mussel</name>
    <name type="synonym">Anodonta woodiana</name>
    <dbReference type="NCBI Taxonomy" id="1069815"/>
    <lineage>
        <taxon>Eukaryota</taxon>
        <taxon>Metazoa</taxon>
        <taxon>Spiralia</taxon>
        <taxon>Lophotrochozoa</taxon>
        <taxon>Mollusca</taxon>
        <taxon>Bivalvia</taxon>
        <taxon>Autobranchia</taxon>
        <taxon>Heteroconchia</taxon>
        <taxon>Palaeoheterodonta</taxon>
        <taxon>Unionida</taxon>
        <taxon>Unionoidea</taxon>
        <taxon>Unionidae</taxon>
        <taxon>Unioninae</taxon>
        <taxon>Sinanodonta</taxon>
    </lineage>
</organism>
<keyword evidence="4" id="KW-0769">Symport</keyword>
<feature type="transmembrane region" description="Helical" evidence="7">
    <location>
        <begin position="283"/>
        <end position="316"/>
    </location>
</feature>
<name>A0ABD3UVD7_SINWO</name>
<feature type="transmembrane region" description="Helical" evidence="7">
    <location>
        <begin position="99"/>
        <end position="121"/>
    </location>
</feature>
<proteinExistence type="inferred from homology"/>
<keyword evidence="4" id="KW-0813">Transport</keyword>
<protein>
    <submittedName>
        <fullName evidence="8">Uncharacterized protein</fullName>
    </submittedName>
</protein>
<evidence type="ECO:0000256" key="2">
    <source>
        <dbReference type="ARBA" id="ARBA00006528"/>
    </source>
</evidence>
<evidence type="ECO:0000313" key="9">
    <source>
        <dbReference type="Proteomes" id="UP001634394"/>
    </source>
</evidence>
<dbReference type="PANTHER" id="PTHR10361">
    <property type="entry name" value="SODIUM-BILE ACID COTRANSPORTER"/>
    <property type="match status" value="1"/>
</dbReference>
<evidence type="ECO:0000256" key="5">
    <source>
        <dbReference type="ARBA" id="ARBA00022989"/>
    </source>
</evidence>
<comment type="caution">
    <text evidence="8">The sequence shown here is derived from an EMBL/GenBank/DDBJ whole genome shotgun (WGS) entry which is preliminary data.</text>
</comment>
<keyword evidence="9" id="KW-1185">Reference proteome</keyword>